<dbReference type="InterPro" id="IPR012337">
    <property type="entry name" value="RNaseH-like_sf"/>
</dbReference>
<dbReference type="SUPFAM" id="SSF53098">
    <property type="entry name" value="Ribonuclease H-like"/>
    <property type="match status" value="1"/>
</dbReference>
<dbReference type="Gene3D" id="3.30.420.10">
    <property type="entry name" value="Ribonuclease H-like superfamily/Ribonuclease H"/>
    <property type="match status" value="1"/>
</dbReference>
<keyword evidence="2" id="KW-0695">RNA-directed DNA polymerase</keyword>
<proteinExistence type="predicted"/>
<dbReference type="Proteomes" id="UP001151760">
    <property type="component" value="Unassembled WGS sequence"/>
</dbReference>
<dbReference type="SUPFAM" id="SSF56672">
    <property type="entry name" value="DNA/RNA polymerases"/>
    <property type="match status" value="1"/>
</dbReference>
<dbReference type="EMBL" id="BQNB010011390">
    <property type="protein sequence ID" value="GJS89955.1"/>
    <property type="molecule type" value="Genomic_DNA"/>
</dbReference>
<evidence type="ECO:0000259" key="1">
    <source>
        <dbReference type="PROSITE" id="PS50994"/>
    </source>
</evidence>
<name>A0ABQ4ZII1_9ASTR</name>
<keyword evidence="3" id="KW-1185">Reference proteome</keyword>
<dbReference type="GO" id="GO:0003964">
    <property type="term" value="F:RNA-directed DNA polymerase activity"/>
    <property type="evidence" value="ECO:0007669"/>
    <property type="project" value="UniProtKB-KW"/>
</dbReference>
<reference evidence="2" key="1">
    <citation type="journal article" date="2022" name="Int. J. Mol. Sci.">
        <title>Draft Genome of Tanacetum Coccineum: Genomic Comparison of Closely Related Tanacetum-Family Plants.</title>
        <authorList>
            <person name="Yamashiro T."/>
            <person name="Shiraishi A."/>
            <person name="Nakayama K."/>
            <person name="Satake H."/>
        </authorList>
    </citation>
    <scope>NUCLEOTIDE SEQUENCE</scope>
</reference>
<keyword evidence="2" id="KW-0808">Transferase</keyword>
<dbReference type="InterPro" id="IPR036397">
    <property type="entry name" value="RNaseH_sf"/>
</dbReference>
<dbReference type="InterPro" id="IPR056924">
    <property type="entry name" value="SH3_Tf2-1"/>
</dbReference>
<organism evidence="2 3">
    <name type="scientific">Tanacetum coccineum</name>
    <dbReference type="NCBI Taxonomy" id="301880"/>
    <lineage>
        <taxon>Eukaryota</taxon>
        <taxon>Viridiplantae</taxon>
        <taxon>Streptophyta</taxon>
        <taxon>Embryophyta</taxon>
        <taxon>Tracheophyta</taxon>
        <taxon>Spermatophyta</taxon>
        <taxon>Magnoliopsida</taxon>
        <taxon>eudicotyledons</taxon>
        <taxon>Gunneridae</taxon>
        <taxon>Pentapetalae</taxon>
        <taxon>asterids</taxon>
        <taxon>campanulids</taxon>
        <taxon>Asterales</taxon>
        <taxon>Asteraceae</taxon>
        <taxon>Asteroideae</taxon>
        <taxon>Anthemideae</taxon>
        <taxon>Anthemidinae</taxon>
        <taxon>Tanacetum</taxon>
    </lineage>
</organism>
<dbReference type="Pfam" id="PF24626">
    <property type="entry name" value="SH3_Tf2-1"/>
    <property type="match status" value="1"/>
</dbReference>
<feature type="domain" description="Integrase catalytic" evidence="1">
    <location>
        <begin position="328"/>
        <end position="465"/>
    </location>
</feature>
<accession>A0ABQ4ZII1</accession>
<dbReference type="PANTHER" id="PTHR46148">
    <property type="entry name" value="CHROMO DOMAIN-CONTAINING PROTEIN"/>
    <property type="match status" value="1"/>
</dbReference>
<evidence type="ECO:0000313" key="3">
    <source>
        <dbReference type="Proteomes" id="UP001151760"/>
    </source>
</evidence>
<dbReference type="InterPro" id="IPR041577">
    <property type="entry name" value="RT_RNaseH_2"/>
</dbReference>
<evidence type="ECO:0000313" key="2">
    <source>
        <dbReference type="EMBL" id="GJS89955.1"/>
    </source>
</evidence>
<sequence>MLVAGLDSRSRVTLAKKRPNSASQLTLHVQSLLLLSIPADYLSPRNCIPPSAFCEYQGNRHDRHLKKLLVQSQNPSDTRVPCEIFEVLKESTFELQSLREEDSAISCTSVQKGLINSAEFIVDMDSCVVNKFPFYPSLSDIPDTIPIIATIMIVSDEIYVDSSKIKAIQNWKVPKTPSEIQSFLGLKNQKYEWDKEQEEDFQTLKDNLCNASILSLQKGSEDVVVYCDTSNQGFGCVLMQRVKKELNMRQQKWIELFSDYDCEIRYHPRKANVVADALSRNERVKLRRVRAMSMTIRSSIMEKILAAQGEASKHEIPEWKGDRNTMDFITKLPRLQDEKLARIYIDEIVAKHGVPVSIISDRDGRVTSRFWQTLQKALRTCLDMGTAYHPQTDGQIKRTIQTLEDMLRVLKAARDRQKSYADNRRKPLEFKVGDQVLLKVSSWKGVVHFGKKGKLAPRYVGPFEIQERIGPVAYRLRLPQELSGVHDTFHVSNLKKCLADENLHVTLEEVKIDKTLCFVEEPVVIMDREIKKLERSRIPMVKVRWNSKHGPEFLLGTLCPFMKLESHKDHLENVTDDDEEIEKVKKYKEIEKERILMMLKRRMRSPSKVSSSDKIVFEELTANVSPTTVTSSKYSSTSKHNKKSISYKMKILPGSITGMCRRRVNKDHEVNPINEQEIIFKEFATHAPKMIEELFRKHVQHTTLNLYLTTSSSTTGKSTVDLQQ</sequence>
<dbReference type="Pfam" id="PF17919">
    <property type="entry name" value="RT_RNaseH_2"/>
    <property type="match status" value="1"/>
</dbReference>
<keyword evidence="2" id="KW-0548">Nucleotidyltransferase</keyword>
<dbReference type="PANTHER" id="PTHR46148:SF59">
    <property type="entry name" value="NUCLEOTIDYLTRANSFERASE, RIBONUCLEASE H"/>
    <property type="match status" value="1"/>
</dbReference>
<dbReference type="InterPro" id="IPR043502">
    <property type="entry name" value="DNA/RNA_pol_sf"/>
</dbReference>
<dbReference type="InterPro" id="IPR001584">
    <property type="entry name" value="Integrase_cat-core"/>
</dbReference>
<comment type="caution">
    <text evidence="2">The sequence shown here is derived from an EMBL/GenBank/DDBJ whole genome shotgun (WGS) entry which is preliminary data.</text>
</comment>
<dbReference type="PROSITE" id="PS50994">
    <property type="entry name" value="INTEGRASE"/>
    <property type="match status" value="1"/>
</dbReference>
<gene>
    <name evidence="2" type="ORF">Tco_0772591</name>
</gene>
<protein>
    <submittedName>
        <fullName evidence="2">Reverse transcriptase domain-containing protein</fullName>
    </submittedName>
</protein>
<reference evidence="2" key="2">
    <citation type="submission" date="2022-01" db="EMBL/GenBank/DDBJ databases">
        <authorList>
            <person name="Yamashiro T."/>
            <person name="Shiraishi A."/>
            <person name="Satake H."/>
            <person name="Nakayama K."/>
        </authorList>
    </citation>
    <scope>NUCLEOTIDE SEQUENCE</scope>
</reference>